<dbReference type="PANTHER" id="PTHR34969:SF1">
    <property type="entry name" value="TH1 DOMAIN-CONTAINING PROTEIN"/>
    <property type="match status" value="1"/>
</dbReference>
<keyword evidence="3" id="KW-1185">Reference proteome</keyword>
<evidence type="ECO:0000259" key="1">
    <source>
        <dbReference type="PROSITE" id="PS51757"/>
    </source>
</evidence>
<sequence>MDKVFKADHLGLAGNPVILKLLSKQGDKLVLFTDTVIKVDRNAKLWKRILLITDQAFYVLDVHTYKLKRRIGLQHIQMLCLSELNDNFFAVIVPSEYDYLLASARKTEIMAILVEASKKLQATGGTAIPVQFSNRFEYTVDSENVRVVTFEDTDGGVCTKISTR</sequence>
<dbReference type="InterPro" id="IPR010926">
    <property type="entry name" value="Myosin_TH1"/>
</dbReference>
<dbReference type="GO" id="GO:0003774">
    <property type="term" value="F:cytoskeletal motor activity"/>
    <property type="evidence" value="ECO:0007669"/>
    <property type="project" value="InterPro"/>
</dbReference>
<dbReference type="Pfam" id="PF06017">
    <property type="entry name" value="Myosin_TH1"/>
    <property type="match status" value="1"/>
</dbReference>
<dbReference type="OrthoDB" id="6108017at2759"/>
<dbReference type="GO" id="GO:0016459">
    <property type="term" value="C:myosin complex"/>
    <property type="evidence" value="ECO:0007669"/>
    <property type="project" value="InterPro"/>
</dbReference>
<gene>
    <name evidence="2" type="ORF">CBR_g39340</name>
</gene>
<feature type="domain" description="TH1" evidence="1">
    <location>
        <begin position="1"/>
        <end position="164"/>
    </location>
</feature>
<dbReference type="PROSITE" id="PS51757">
    <property type="entry name" value="TH1"/>
    <property type="match status" value="1"/>
</dbReference>
<organism evidence="2 3">
    <name type="scientific">Chara braunii</name>
    <name type="common">Braun's stonewort</name>
    <dbReference type="NCBI Taxonomy" id="69332"/>
    <lineage>
        <taxon>Eukaryota</taxon>
        <taxon>Viridiplantae</taxon>
        <taxon>Streptophyta</taxon>
        <taxon>Charophyceae</taxon>
        <taxon>Charales</taxon>
        <taxon>Characeae</taxon>
        <taxon>Chara</taxon>
    </lineage>
</organism>
<dbReference type="AlphaFoldDB" id="A0A388LRB3"/>
<evidence type="ECO:0000313" key="2">
    <source>
        <dbReference type="EMBL" id="GBG84878.1"/>
    </source>
</evidence>
<dbReference type="OMA" id="FANIFEY"/>
<dbReference type="Proteomes" id="UP000265515">
    <property type="component" value="Unassembled WGS sequence"/>
</dbReference>
<reference evidence="2 3" key="1">
    <citation type="journal article" date="2018" name="Cell">
        <title>The Chara Genome: Secondary Complexity and Implications for Plant Terrestrialization.</title>
        <authorList>
            <person name="Nishiyama T."/>
            <person name="Sakayama H."/>
            <person name="Vries J.D."/>
            <person name="Buschmann H."/>
            <person name="Saint-Marcoux D."/>
            <person name="Ullrich K.K."/>
            <person name="Haas F.B."/>
            <person name="Vanderstraeten L."/>
            <person name="Becker D."/>
            <person name="Lang D."/>
            <person name="Vosolsobe S."/>
            <person name="Rombauts S."/>
            <person name="Wilhelmsson P.K.I."/>
            <person name="Janitza P."/>
            <person name="Kern R."/>
            <person name="Heyl A."/>
            <person name="Rumpler F."/>
            <person name="Villalobos L.I.A.C."/>
            <person name="Clay J.M."/>
            <person name="Skokan R."/>
            <person name="Toyoda A."/>
            <person name="Suzuki Y."/>
            <person name="Kagoshima H."/>
            <person name="Schijlen E."/>
            <person name="Tajeshwar N."/>
            <person name="Catarino B."/>
            <person name="Hetherington A.J."/>
            <person name="Saltykova A."/>
            <person name="Bonnot C."/>
            <person name="Breuninger H."/>
            <person name="Symeonidi A."/>
            <person name="Radhakrishnan G.V."/>
            <person name="Van Nieuwerburgh F."/>
            <person name="Deforce D."/>
            <person name="Chang C."/>
            <person name="Karol K.G."/>
            <person name="Hedrich R."/>
            <person name="Ulvskov P."/>
            <person name="Glockner G."/>
            <person name="Delwiche C.F."/>
            <person name="Petrasek J."/>
            <person name="Van de Peer Y."/>
            <person name="Friml J."/>
            <person name="Beilby M."/>
            <person name="Dolan L."/>
            <person name="Kohara Y."/>
            <person name="Sugano S."/>
            <person name="Fujiyama A."/>
            <person name="Delaux P.-M."/>
            <person name="Quint M."/>
            <person name="TheiBen G."/>
            <person name="Hagemann M."/>
            <person name="Harholt J."/>
            <person name="Dunand C."/>
            <person name="Zachgo S."/>
            <person name="Langdale J."/>
            <person name="Maumus F."/>
            <person name="Straeten D.V.D."/>
            <person name="Gould S.B."/>
            <person name="Rensing S.A."/>
        </authorList>
    </citation>
    <scope>NUCLEOTIDE SEQUENCE [LARGE SCALE GENOMIC DNA]</scope>
    <source>
        <strain evidence="2 3">S276</strain>
    </source>
</reference>
<evidence type="ECO:0000313" key="3">
    <source>
        <dbReference type="Proteomes" id="UP000265515"/>
    </source>
</evidence>
<name>A0A388LRB3_CHABU</name>
<comment type="caution">
    <text evidence="2">The sequence shown here is derived from an EMBL/GenBank/DDBJ whole genome shotgun (WGS) entry which is preliminary data.</text>
</comment>
<dbReference type="Gramene" id="GBG84878">
    <property type="protein sequence ID" value="GBG84878"/>
    <property type="gene ID" value="CBR_g39340"/>
</dbReference>
<dbReference type="EMBL" id="BFEA01000495">
    <property type="protein sequence ID" value="GBG84878.1"/>
    <property type="molecule type" value="Genomic_DNA"/>
</dbReference>
<dbReference type="PANTHER" id="PTHR34969">
    <property type="entry name" value="OS01G0621700 PROTEIN"/>
    <property type="match status" value="1"/>
</dbReference>
<accession>A0A388LRB3</accession>
<protein>
    <recommendedName>
        <fullName evidence="1">TH1 domain-containing protein</fullName>
    </recommendedName>
</protein>
<proteinExistence type="predicted"/>